<dbReference type="RefSeq" id="WP_048258488.1">
    <property type="nucleotide sequence ID" value="NZ_AODU01000004.1"/>
</dbReference>
<comment type="caution">
    <text evidence="1">The sequence shown here is derived from an EMBL/GenBank/DDBJ whole genome shotgun (WGS) entry which is preliminary data.</text>
</comment>
<sequence length="198" mass="22048">MYDELIFAHEPHTSHDAYVGGGAYLPSEISWPCSADGVPLTHLAAFPREWFSPSLAAKPYWVSIFIPYLTGEVLHYRRLRAIHGNSEAIVVGYIRSEDERNEAANQILDRGSIRLSRSTESDDEENLASKLDGIDAWLQGPIASNIGQRRMSIYGGDLDVALPRHKGILSDGMGYLFLDDNFANNTTNECGRFFLQLG</sequence>
<dbReference type="Proteomes" id="UP000234468">
    <property type="component" value="Unassembled WGS sequence"/>
</dbReference>
<accession>A0ABX4S999</accession>
<dbReference type="EMBL" id="LXFV01000005">
    <property type="protein sequence ID" value="PKX87142.1"/>
    <property type="molecule type" value="Genomic_DNA"/>
</dbReference>
<keyword evidence="2" id="KW-1185">Reference proteome</keyword>
<protein>
    <recommendedName>
        <fullName evidence="3">DUF1963 domain-containing protein</fullName>
    </recommendedName>
</protein>
<evidence type="ECO:0008006" key="3">
    <source>
        <dbReference type="Google" id="ProtNLM"/>
    </source>
</evidence>
<proteinExistence type="predicted"/>
<organism evidence="1 2">
    <name type="scientific">Pectobacterium peruviense</name>
    <dbReference type="NCBI Taxonomy" id="2066479"/>
    <lineage>
        <taxon>Bacteria</taxon>
        <taxon>Pseudomonadati</taxon>
        <taxon>Pseudomonadota</taxon>
        <taxon>Gammaproteobacteria</taxon>
        <taxon>Enterobacterales</taxon>
        <taxon>Pectobacteriaceae</taxon>
        <taxon>Pectobacterium</taxon>
    </lineage>
</organism>
<reference evidence="1 2" key="1">
    <citation type="submission" date="2016-04" db="EMBL/GenBank/DDBJ databases">
        <title>New species of Pectobacterium.</title>
        <authorList>
            <person name="Waleron M."/>
            <person name="Misztak A.E."/>
            <person name="Waleron K."/>
        </authorList>
    </citation>
    <scope>NUCLEOTIDE SEQUENCE [LARGE SCALE GENOMIC DNA]</scope>
    <source>
        <strain evidence="1 2">IFB5232</strain>
    </source>
</reference>
<evidence type="ECO:0000313" key="2">
    <source>
        <dbReference type="Proteomes" id="UP000234468"/>
    </source>
</evidence>
<gene>
    <name evidence="1" type="ORF">A0G03_06760</name>
</gene>
<evidence type="ECO:0000313" key="1">
    <source>
        <dbReference type="EMBL" id="PKX87142.1"/>
    </source>
</evidence>
<name>A0ABX4S999_9GAMM</name>